<dbReference type="Proteomes" id="UP000325292">
    <property type="component" value="Chromosome"/>
</dbReference>
<evidence type="ECO:0000313" key="3">
    <source>
        <dbReference type="EMBL" id="AUW92995.1"/>
    </source>
</evidence>
<protein>
    <recommendedName>
        <fullName evidence="2">Oxidoreductase molybdopterin-binding domain-containing protein</fullName>
    </recommendedName>
</protein>
<dbReference type="Pfam" id="PF00174">
    <property type="entry name" value="Oxidored_molyb"/>
    <property type="match status" value="1"/>
</dbReference>
<accession>A0ABM6RNR6</accession>
<dbReference type="SUPFAM" id="SSF56524">
    <property type="entry name" value="Oxidoreductase molybdopterin-binding domain"/>
    <property type="match status" value="1"/>
</dbReference>
<dbReference type="InterPro" id="IPR036374">
    <property type="entry name" value="OxRdtase_Mopterin-bd_sf"/>
</dbReference>
<keyword evidence="1" id="KW-1133">Transmembrane helix</keyword>
<keyword evidence="1" id="KW-0812">Transmembrane</keyword>
<evidence type="ECO:0000313" key="4">
    <source>
        <dbReference type="Proteomes" id="UP000325292"/>
    </source>
</evidence>
<proteinExistence type="predicted"/>
<keyword evidence="1" id="KW-0472">Membrane</keyword>
<feature type="transmembrane region" description="Helical" evidence="1">
    <location>
        <begin position="18"/>
        <end position="36"/>
    </location>
</feature>
<organism evidence="3 4">
    <name type="scientific">Sulfobacillus thermotolerans</name>
    <dbReference type="NCBI Taxonomy" id="338644"/>
    <lineage>
        <taxon>Bacteria</taxon>
        <taxon>Bacillati</taxon>
        <taxon>Bacillota</taxon>
        <taxon>Clostridia</taxon>
        <taxon>Eubacteriales</taxon>
        <taxon>Clostridiales Family XVII. Incertae Sedis</taxon>
        <taxon>Sulfobacillus</taxon>
    </lineage>
</organism>
<dbReference type="EMBL" id="CP019454">
    <property type="protein sequence ID" value="AUW92995.1"/>
    <property type="molecule type" value="Genomic_DNA"/>
</dbReference>
<dbReference type="PANTHER" id="PTHR43032">
    <property type="entry name" value="PROTEIN-METHIONINE-SULFOXIDE REDUCTASE"/>
    <property type="match status" value="1"/>
</dbReference>
<gene>
    <name evidence="3" type="ORF">BXT84_02720</name>
</gene>
<sequence length="361" mass="40954">MIPKRPPTSFSQRHWRHALWVGLFVATGFGLFLSSWRRALGPWFPAIQTIHEWGGIIYALALLGWSARFYPWPAPVGRTQPAFTRWALFFLVLLCVSGVALFIGPSWTRSIATVVHGASAAGLVIWVLTHLLTHRPTPLSRATPSSRRRALHWILATVATAPFVIALPNLLMMLSGRIFQQGRTQGALPGFVPYTVIDGYPQFTPQTWRLWVDSPVKRTYRLDELQHMPPTSRRLNFECVTGWAVNGVQVEGIDLLHFLESVGWQPEHTPWVLFFSGDGVYTESLSAEQIHQYQPLLVYAMDGQPLAASQGYPLRLLVPGMYGYKSLKWLVRIAFSPHDQLGYWEQRGYPQNAYWGSYHGF</sequence>
<feature type="transmembrane region" description="Helical" evidence="1">
    <location>
        <begin position="153"/>
        <end position="174"/>
    </location>
</feature>
<evidence type="ECO:0000256" key="1">
    <source>
        <dbReference type="SAM" id="Phobius"/>
    </source>
</evidence>
<evidence type="ECO:0000259" key="2">
    <source>
        <dbReference type="Pfam" id="PF00174"/>
    </source>
</evidence>
<reference evidence="3 4" key="1">
    <citation type="journal article" date="2019" name="Sci. Rep.">
        <title>Sulfobacillus thermotolerans: new insights into resistance and metabolic capacities of acidophilic chemolithotrophs.</title>
        <authorList>
            <person name="Panyushkina A.E."/>
            <person name="Babenko V.V."/>
            <person name="Nikitina A.S."/>
            <person name="Selezneva O.V."/>
            <person name="Tsaplina I.A."/>
            <person name="Letarova M.A."/>
            <person name="Kostryukova E.S."/>
            <person name="Letarov A.V."/>
        </authorList>
    </citation>
    <scope>NUCLEOTIDE SEQUENCE [LARGE SCALE GENOMIC DNA]</scope>
    <source>
        <strain evidence="3 4">Kr1</strain>
    </source>
</reference>
<feature type="domain" description="Oxidoreductase molybdopterin-binding" evidence="2">
    <location>
        <begin position="200"/>
        <end position="344"/>
    </location>
</feature>
<feature type="transmembrane region" description="Helical" evidence="1">
    <location>
        <begin position="86"/>
        <end position="104"/>
    </location>
</feature>
<dbReference type="InterPro" id="IPR000572">
    <property type="entry name" value="OxRdtase_Mopterin-bd_dom"/>
</dbReference>
<feature type="transmembrane region" description="Helical" evidence="1">
    <location>
        <begin position="56"/>
        <end position="74"/>
    </location>
</feature>
<feature type="transmembrane region" description="Helical" evidence="1">
    <location>
        <begin position="110"/>
        <end position="132"/>
    </location>
</feature>
<keyword evidence="4" id="KW-1185">Reference proteome</keyword>
<name>A0ABM6RNR6_9FIRM</name>
<dbReference type="Gene3D" id="3.90.420.10">
    <property type="entry name" value="Oxidoreductase, molybdopterin-binding domain"/>
    <property type="match status" value="1"/>
</dbReference>